<organism evidence="5 6">
    <name type="scientific">Candidatus Nitrosacidococcus tergens</name>
    <dbReference type="NCBI Taxonomy" id="553981"/>
    <lineage>
        <taxon>Bacteria</taxon>
        <taxon>Pseudomonadati</taxon>
        <taxon>Pseudomonadota</taxon>
        <taxon>Gammaproteobacteria</taxon>
        <taxon>Chromatiales</taxon>
        <taxon>Chromatiaceae</taxon>
        <taxon>Candidatus Nitrosacidococcus</taxon>
    </lineage>
</organism>
<proteinExistence type="inferred from homology"/>
<dbReference type="KEGG" id="ntg:NSCAC_0074"/>
<accession>A0A7G1Q7F5</accession>
<evidence type="ECO:0000313" key="6">
    <source>
        <dbReference type="Proteomes" id="UP000516072"/>
    </source>
</evidence>
<protein>
    <recommendedName>
        <fullName evidence="4">Ice-binding protein C-terminal domain-containing protein</fullName>
    </recommendedName>
</protein>
<evidence type="ECO:0000256" key="2">
    <source>
        <dbReference type="ARBA" id="ARBA00022729"/>
    </source>
</evidence>
<dbReference type="EMBL" id="LR778175">
    <property type="protein sequence ID" value="CAB1274249.1"/>
    <property type="molecule type" value="Genomic_DNA"/>
</dbReference>
<dbReference type="Proteomes" id="UP000516072">
    <property type="component" value="Chromosome"/>
</dbReference>
<dbReference type="InterPro" id="IPR013424">
    <property type="entry name" value="Ice-binding_C"/>
</dbReference>
<dbReference type="NCBIfam" id="TIGR02595">
    <property type="entry name" value="PEP_CTERM"/>
    <property type="match status" value="1"/>
</dbReference>
<feature type="chain" id="PRO_5028816152" description="Ice-binding protein C-terminal domain-containing protein" evidence="3">
    <location>
        <begin position="22"/>
        <end position="302"/>
    </location>
</feature>
<dbReference type="RefSeq" id="WP_197744482.1">
    <property type="nucleotide sequence ID" value="NZ_LR778175.1"/>
</dbReference>
<evidence type="ECO:0000313" key="5">
    <source>
        <dbReference type="EMBL" id="CAB1274249.1"/>
    </source>
</evidence>
<dbReference type="Pfam" id="PF07589">
    <property type="entry name" value="PEP-CTERM"/>
    <property type="match status" value="1"/>
</dbReference>
<evidence type="ECO:0000256" key="3">
    <source>
        <dbReference type="SAM" id="SignalP"/>
    </source>
</evidence>
<keyword evidence="2 3" id="KW-0732">Signal</keyword>
<evidence type="ECO:0000259" key="4">
    <source>
        <dbReference type="Pfam" id="PF07589"/>
    </source>
</evidence>
<dbReference type="AlphaFoldDB" id="A0A7G1Q7F5"/>
<evidence type="ECO:0000256" key="1">
    <source>
        <dbReference type="ARBA" id="ARBA00005445"/>
    </source>
</evidence>
<feature type="signal peptide" evidence="3">
    <location>
        <begin position="1"/>
        <end position="21"/>
    </location>
</feature>
<dbReference type="Pfam" id="PF11999">
    <property type="entry name" value="Ice_binding"/>
    <property type="match status" value="1"/>
</dbReference>
<sequence>MIINKRLLILILFGASSITLASPISLGNAGNFAALTTGGGITISGSKTITGNVGTSDDLKLSGSRTINGDTEYANNFSHTGTSTASSYTQKLDSSYWNDLYSDIQDASNAAKSIPANETLTGDIKKNTTLSATEQVSVFDISGKIDLSGSKTLTLSGSATDEFIINVAGDVSLSGSSAIILTGGLTADHVLFNVIGNFSDSGSGTVAGTFLLPNGSFDISGSGVVNGSILAGGNSKSSITGSATVNYVSYSGFISDNSNPNDPGDSSNPTVPEPSSLLMMLLGLIGLKSIIRSQKAIAFSTI</sequence>
<gene>
    <name evidence="5" type="ORF">NSCAC_0074</name>
</gene>
<comment type="similarity">
    <text evidence="1">Belongs to the ice-binding protein family.</text>
</comment>
<keyword evidence="6" id="KW-1185">Reference proteome</keyword>
<reference evidence="5 6" key="1">
    <citation type="submission" date="2020-03" db="EMBL/GenBank/DDBJ databases">
        <authorList>
            <person name="Picone N."/>
        </authorList>
    </citation>
    <scope>NUCLEOTIDE SEQUENCE [LARGE SCALE GENOMIC DNA]</scope>
    <source>
        <strain evidence="5">NSCAC1</strain>
    </source>
</reference>
<feature type="domain" description="Ice-binding protein C-terminal" evidence="4">
    <location>
        <begin position="270"/>
        <end position="287"/>
    </location>
</feature>
<name>A0A7G1Q7F5_9GAMM</name>
<dbReference type="InterPro" id="IPR021884">
    <property type="entry name" value="Ice-bd_prot"/>
</dbReference>